<name>A0ABY3X5G9_9GAMM</name>
<reference evidence="3 4" key="1">
    <citation type="submission" date="2022-03" db="EMBL/GenBank/DDBJ databases">
        <title>Ignatzschineria rhizosphaerae HR5S32.</title>
        <authorList>
            <person name="Sun J.Q."/>
            <person name="Feng J.Y."/>
        </authorList>
    </citation>
    <scope>NUCLEOTIDE SEQUENCE [LARGE SCALE GENOMIC DNA]</scope>
    <source>
        <strain evidence="3 4">HR5S32</strain>
    </source>
</reference>
<dbReference type="InterPro" id="IPR001455">
    <property type="entry name" value="TusA-like"/>
</dbReference>
<feature type="domain" description="UPF0033" evidence="2">
    <location>
        <begin position="13"/>
        <end position="37"/>
    </location>
</feature>
<sequence length="81" mass="9116">MTLIDDNQSIVEIDLKGLNCPMPILKTKQALMKAKGGDILRVLATDPHSEIDFKAYLVRTNHQLLDFTIEDGVFTFLIQKA</sequence>
<protein>
    <submittedName>
        <fullName evidence="3">Sulfurtransferase TusA family protein</fullName>
    </submittedName>
</protein>
<evidence type="ECO:0000259" key="2">
    <source>
        <dbReference type="PROSITE" id="PS01148"/>
    </source>
</evidence>
<proteinExistence type="inferred from homology"/>
<dbReference type="PROSITE" id="PS01148">
    <property type="entry name" value="UPF0033"/>
    <property type="match status" value="1"/>
</dbReference>
<dbReference type="Proteomes" id="UP000829542">
    <property type="component" value="Chromosome"/>
</dbReference>
<accession>A0ABY3X5G9</accession>
<evidence type="ECO:0000313" key="4">
    <source>
        <dbReference type="Proteomes" id="UP000829542"/>
    </source>
</evidence>
<dbReference type="SUPFAM" id="SSF64307">
    <property type="entry name" value="SirA-like"/>
    <property type="match status" value="1"/>
</dbReference>
<evidence type="ECO:0000313" key="3">
    <source>
        <dbReference type="EMBL" id="UNM96994.1"/>
    </source>
</evidence>
<dbReference type="RefSeq" id="WP_242151669.1">
    <property type="nucleotide sequence ID" value="NZ_CP093379.1"/>
</dbReference>
<dbReference type="CDD" id="cd00291">
    <property type="entry name" value="SirA_YedF_YeeD"/>
    <property type="match status" value="1"/>
</dbReference>
<evidence type="ECO:0000256" key="1">
    <source>
        <dbReference type="ARBA" id="ARBA00008984"/>
    </source>
</evidence>
<dbReference type="PANTHER" id="PTHR33279">
    <property type="entry name" value="SULFUR CARRIER PROTEIN YEDF-RELATED"/>
    <property type="match status" value="1"/>
</dbReference>
<comment type="similarity">
    <text evidence="1">Belongs to the sulfur carrier protein TusA family.</text>
</comment>
<gene>
    <name evidence="3" type="ORF">MMG00_03840</name>
</gene>
<dbReference type="Gene3D" id="3.30.110.40">
    <property type="entry name" value="TusA-like domain"/>
    <property type="match status" value="1"/>
</dbReference>
<keyword evidence="4" id="KW-1185">Reference proteome</keyword>
<dbReference type="Pfam" id="PF01206">
    <property type="entry name" value="TusA"/>
    <property type="match status" value="1"/>
</dbReference>
<dbReference type="PANTHER" id="PTHR33279:SF6">
    <property type="entry name" value="SULFUR CARRIER PROTEIN YEDF-RELATED"/>
    <property type="match status" value="1"/>
</dbReference>
<dbReference type="EMBL" id="CP093379">
    <property type="protein sequence ID" value="UNM96994.1"/>
    <property type="molecule type" value="Genomic_DNA"/>
</dbReference>
<dbReference type="InterPro" id="IPR036868">
    <property type="entry name" value="TusA-like_sf"/>
</dbReference>
<organism evidence="3 4">
    <name type="scientific">Ignatzschineria rhizosphaerae</name>
    <dbReference type="NCBI Taxonomy" id="2923279"/>
    <lineage>
        <taxon>Bacteria</taxon>
        <taxon>Pseudomonadati</taxon>
        <taxon>Pseudomonadota</taxon>
        <taxon>Gammaproteobacteria</taxon>
        <taxon>Cardiobacteriales</taxon>
        <taxon>Ignatzschineriaceae</taxon>
        <taxon>Ignatzschineria</taxon>
    </lineage>
</organism>